<dbReference type="Gene3D" id="3.20.20.300">
    <property type="entry name" value="Glycoside hydrolase, family 3, N-terminal domain"/>
    <property type="match status" value="1"/>
</dbReference>
<evidence type="ECO:0000256" key="1">
    <source>
        <dbReference type="ARBA" id="ARBA00005336"/>
    </source>
</evidence>
<dbReference type="InterPro" id="IPR036962">
    <property type="entry name" value="Glyco_hydro_3_N_sf"/>
</dbReference>
<evidence type="ECO:0000259" key="4">
    <source>
        <dbReference type="Pfam" id="PF00933"/>
    </source>
</evidence>
<keyword evidence="2 5" id="KW-0378">Hydrolase</keyword>
<dbReference type="InterPro" id="IPR050226">
    <property type="entry name" value="NagZ_Beta-hexosaminidase"/>
</dbReference>
<sequence>MMAGFDGPHLDDAFIDLVKTRKIGNVILFAWNITSKEQLRELCRDIQQLVREETGQPAFIAIDQEGGAVSRLPGDATRIPGAMAIAATGDPDNAYAAGRMTALELRALGVNFNLSPVLDVNSNDANPVIGVRSYGEKPETVIRFALPMMRGLEDGGALSCGKHFPGHGDTSVDSHLALPVVDKTMDELRKIELAPFQAAIDAGIPAIMSSHIVFPRLDPERPATMSREILTGLLREEMGFQGLVMTDCMEMKAIQHSFGTVKGTVEAAKAGADLLLVSHTASLAAASAEAIREALETGEIDQAEWERSLERISSLKKKYLDRPTADPSIVGSAAHAEANRKLLERTLTPIRVPDGRFPPLGDSPCFLGCAVFRATKVSNLADDPLTFPAYMAEKLGGRAEVTPSDPTEDEIAAIVARTTGASCIVVGTYNGHLYRGQLELVNRLATGDVPVIAVALRNPYDLRHLNPPIWSLAAYEYTAHIFDAVTNVLQGKSEAVGKPTVTVLSE</sequence>
<gene>
    <name evidence="5" type="primary">nagZ</name>
    <name evidence="5" type="ORF">HH215_34320</name>
</gene>
<dbReference type="KEGG" id="cheb:HH215_34320"/>
<dbReference type="EMBL" id="CP051680">
    <property type="protein sequence ID" value="QJD88473.1"/>
    <property type="molecule type" value="Genomic_DNA"/>
</dbReference>
<keyword evidence="3 5" id="KW-0326">Glycosidase</keyword>
<protein>
    <submittedName>
        <fullName evidence="5">Beta-N-acetylhexosaminidase</fullName>
        <ecNumber evidence="5">3.2.1.52</ecNumber>
    </submittedName>
</protein>
<dbReference type="InterPro" id="IPR017853">
    <property type="entry name" value="GH"/>
</dbReference>
<dbReference type="PANTHER" id="PTHR30480:SF16">
    <property type="entry name" value="GLYCOSIDE HYDROLASE FAMILY 3 DOMAIN PROTEIN"/>
    <property type="match status" value="1"/>
</dbReference>
<dbReference type="InterPro" id="IPR036881">
    <property type="entry name" value="Glyco_hydro_3_C_sf"/>
</dbReference>
<dbReference type="InterPro" id="IPR001764">
    <property type="entry name" value="Glyco_hydro_3_N"/>
</dbReference>
<dbReference type="PRINTS" id="PR00133">
    <property type="entry name" value="GLHYDRLASE3"/>
</dbReference>
<dbReference type="PANTHER" id="PTHR30480">
    <property type="entry name" value="BETA-HEXOSAMINIDASE-RELATED"/>
    <property type="match status" value="1"/>
</dbReference>
<evidence type="ECO:0000256" key="2">
    <source>
        <dbReference type="ARBA" id="ARBA00022801"/>
    </source>
</evidence>
<dbReference type="Pfam" id="PF00933">
    <property type="entry name" value="Glyco_hydro_3"/>
    <property type="match status" value="1"/>
</dbReference>
<dbReference type="Proteomes" id="UP000502248">
    <property type="component" value="Chromosome"/>
</dbReference>
<proteinExistence type="inferred from homology"/>
<comment type="similarity">
    <text evidence="1">Belongs to the glycosyl hydrolase 3 family.</text>
</comment>
<keyword evidence="6" id="KW-1185">Reference proteome</keyword>
<name>A0A7Z2VS41_9BACL</name>
<dbReference type="SUPFAM" id="SSF51445">
    <property type="entry name" value="(Trans)glycosidases"/>
    <property type="match status" value="1"/>
</dbReference>
<feature type="domain" description="Glycoside hydrolase family 3 N-terminal" evidence="4">
    <location>
        <begin position="16"/>
        <end position="314"/>
    </location>
</feature>
<dbReference type="AlphaFoldDB" id="A0A7Z2VS41"/>
<dbReference type="Gene3D" id="3.40.50.1700">
    <property type="entry name" value="Glycoside hydrolase family 3 C-terminal domain"/>
    <property type="match status" value="1"/>
</dbReference>
<dbReference type="EC" id="3.2.1.52" evidence="5"/>
<evidence type="ECO:0000313" key="6">
    <source>
        <dbReference type="Proteomes" id="UP000502248"/>
    </source>
</evidence>
<dbReference type="GO" id="GO:0009254">
    <property type="term" value="P:peptidoglycan turnover"/>
    <property type="evidence" value="ECO:0007669"/>
    <property type="project" value="TreeGrafter"/>
</dbReference>
<evidence type="ECO:0000313" key="5">
    <source>
        <dbReference type="EMBL" id="QJD88473.1"/>
    </source>
</evidence>
<dbReference type="GO" id="GO:0004563">
    <property type="term" value="F:beta-N-acetylhexosaminidase activity"/>
    <property type="evidence" value="ECO:0007669"/>
    <property type="project" value="UniProtKB-EC"/>
</dbReference>
<dbReference type="NCBIfam" id="NF003740">
    <property type="entry name" value="PRK05337.1"/>
    <property type="match status" value="1"/>
</dbReference>
<organism evidence="5 6">
    <name type="scientific">Cohnella herbarum</name>
    <dbReference type="NCBI Taxonomy" id="2728023"/>
    <lineage>
        <taxon>Bacteria</taxon>
        <taxon>Bacillati</taxon>
        <taxon>Bacillota</taxon>
        <taxon>Bacilli</taxon>
        <taxon>Bacillales</taxon>
        <taxon>Paenibacillaceae</taxon>
        <taxon>Cohnella</taxon>
    </lineage>
</organism>
<dbReference type="GO" id="GO:0005975">
    <property type="term" value="P:carbohydrate metabolic process"/>
    <property type="evidence" value="ECO:0007669"/>
    <property type="project" value="InterPro"/>
</dbReference>
<evidence type="ECO:0000256" key="3">
    <source>
        <dbReference type="ARBA" id="ARBA00023295"/>
    </source>
</evidence>
<reference evidence="5 6" key="1">
    <citation type="submission" date="2020-04" db="EMBL/GenBank/DDBJ databases">
        <title>Genome sequencing of novel species.</title>
        <authorList>
            <person name="Heo J."/>
            <person name="Kim S.-J."/>
            <person name="Kim J.-S."/>
            <person name="Hong S.-B."/>
            <person name="Kwon S.-W."/>
        </authorList>
    </citation>
    <scope>NUCLEOTIDE SEQUENCE [LARGE SCALE GENOMIC DNA]</scope>
    <source>
        <strain evidence="5 6">MFER-1</strain>
    </source>
</reference>
<accession>A0A7Z2VS41</accession>